<keyword evidence="6" id="KW-0813">Transport</keyword>
<dbReference type="EC" id="7.1.2.2" evidence="5"/>
<keyword evidence="16 21" id="KW-0472">Membrane</keyword>
<feature type="domain" description="ATP synthase YMF19-like N-terminal" evidence="22">
    <location>
        <begin position="2"/>
        <end position="81"/>
    </location>
</feature>
<dbReference type="PANTHER" id="PTHR36816:SF1">
    <property type="entry name" value="ATP SYNTHASE PROTEIN YMF19"/>
    <property type="match status" value="1"/>
</dbReference>
<evidence type="ECO:0000256" key="10">
    <source>
        <dbReference type="ARBA" id="ARBA00022781"/>
    </source>
</evidence>
<protein>
    <recommendedName>
        <fullName evidence="5">H(+)-transporting two-sector ATPase</fullName>
        <ecNumber evidence="5">7.1.2.2</ecNumber>
    </recommendedName>
    <alternativeName>
        <fullName evidence="18">Mitochondrial protein YMF19</fullName>
    </alternativeName>
</protein>
<name>A0A6C0SIT6_9MARC</name>
<dbReference type="AlphaFoldDB" id="A0A6C0SIT6"/>
<evidence type="ECO:0000256" key="2">
    <source>
        <dbReference type="ARBA" id="ARBA00004304"/>
    </source>
</evidence>
<evidence type="ECO:0000256" key="15">
    <source>
        <dbReference type="ARBA" id="ARBA00023128"/>
    </source>
</evidence>
<evidence type="ECO:0000256" key="3">
    <source>
        <dbReference type="ARBA" id="ARBA00010946"/>
    </source>
</evidence>
<evidence type="ECO:0000256" key="11">
    <source>
        <dbReference type="ARBA" id="ARBA00022840"/>
    </source>
</evidence>
<evidence type="ECO:0000256" key="5">
    <source>
        <dbReference type="ARBA" id="ARBA00012473"/>
    </source>
</evidence>
<comment type="similarity">
    <text evidence="3">Belongs to the ATPase protein YMF19 family.</text>
</comment>
<evidence type="ECO:0000256" key="14">
    <source>
        <dbReference type="ARBA" id="ARBA00023065"/>
    </source>
</evidence>
<geneLocation type="mitochondrion" evidence="23"/>
<dbReference type="Pfam" id="PF02326">
    <property type="entry name" value="YMF19"/>
    <property type="match status" value="1"/>
</dbReference>
<organism evidence="23">
    <name type="scientific">Haplomitrium mnioides</name>
    <dbReference type="NCBI Taxonomy" id="56921"/>
    <lineage>
        <taxon>Eukaryota</taxon>
        <taxon>Viridiplantae</taxon>
        <taxon>Streptophyta</taxon>
        <taxon>Embryophyta</taxon>
        <taxon>Marchantiophyta</taxon>
        <taxon>Haplomitriopsida</taxon>
        <taxon>Haplomitriidae</taxon>
        <taxon>Calobryales</taxon>
        <taxon>Haplomitriaceae</taxon>
        <taxon>Haplomitrium</taxon>
    </lineage>
</organism>
<dbReference type="PANTHER" id="PTHR36816">
    <property type="entry name" value="ATP SYNTHASE PROTEIN YMF19"/>
    <property type="match status" value="1"/>
</dbReference>
<evidence type="ECO:0000256" key="19">
    <source>
        <dbReference type="ARBA" id="ARBA00048383"/>
    </source>
</evidence>
<reference evidence="23" key="1">
    <citation type="journal article" date="2019" name="BMC Genomics">
        <title>Mitochondrial genomes of the early land plant lineage liverworts (Marchantiophyta): conserved genome structure, and ongoing low frequency recombination.</title>
        <authorList>
            <person name="Dong S."/>
            <person name="Zhao C."/>
            <person name="Zhang S."/>
            <person name="Zhang L."/>
            <person name="Wu H."/>
            <person name="Liu H."/>
            <person name="Zhu R."/>
            <person name="Jia Y."/>
            <person name="Goffinet B."/>
            <person name="Liu Y."/>
        </authorList>
    </citation>
    <scope>NUCLEOTIDE SEQUENCE</scope>
</reference>
<feature type="region of interest" description="Disordered" evidence="20">
    <location>
        <begin position="160"/>
        <end position="179"/>
    </location>
</feature>
<keyword evidence="9" id="KW-0547">Nucleotide-binding</keyword>
<keyword evidence="13 21" id="KW-1133">Transmembrane helix</keyword>
<evidence type="ECO:0000256" key="20">
    <source>
        <dbReference type="SAM" id="MobiDB-lite"/>
    </source>
</evidence>
<keyword evidence="10" id="KW-0375">Hydrogen ion transport</keyword>
<comment type="catalytic activity">
    <reaction evidence="19">
        <text>ATP + H2O + 4 H(+)(in) = ADP + phosphate + 5 H(+)(out)</text>
        <dbReference type="Rhea" id="RHEA:57720"/>
        <dbReference type="ChEBI" id="CHEBI:15377"/>
        <dbReference type="ChEBI" id="CHEBI:15378"/>
        <dbReference type="ChEBI" id="CHEBI:30616"/>
        <dbReference type="ChEBI" id="CHEBI:43474"/>
        <dbReference type="ChEBI" id="CHEBI:456216"/>
        <dbReference type="EC" id="7.1.2.2"/>
    </reaction>
</comment>
<evidence type="ECO:0000313" key="23">
    <source>
        <dbReference type="EMBL" id="QIA60203.1"/>
    </source>
</evidence>
<evidence type="ECO:0000256" key="7">
    <source>
        <dbReference type="ARBA" id="ARBA00022547"/>
    </source>
</evidence>
<feature type="compositionally biased region" description="Basic residues" evidence="20">
    <location>
        <begin position="160"/>
        <end position="169"/>
    </location>
</feature>
<dbReference type="GO" id="GO:0006754">
    <property type="term" value="P:ATP biosynthetic process"/>
    <property type="evidence" value="ECO:0007669"/>
    <property type="project" value="UniProtKB-KW"/>
</dbReference>
<comment type="subcellular location">
    <subcellularLocation>
        <location evidence="2">Mitochondrion membrane</location>
        <topology evidence="2">Single-pass membrane protein</topology>
    </subcellularLocation>
</comment>
<dbReference type="EMBL" id="MK230941">
    <property type="protein sequence ID" value="QIA60161.1"/>
    <property type="molecule type" value="Genomic_DNA"/>
</dbReference>
<evidence type="ECO:0000256" key="21">
    <source>
        <dbReference type="SAM" id="Phobius"/>
    </source>
</evidence>
<evidence type="ECO:0000256" key="1">
    <source>
        <dbReference type="ARBA" id="ARBA00003096"/>
    </source>
</evidence>
<feature type="transmembrane region" description="Helical" evidence="21">
    <location>
        <begin position="6"/>
        <end position="27"/>
    </location>
</feature>
<evidence type="ECO:0000256" key="12">
    <source>
        <dbReference type="ARBA" id="ARBA00022967"/>
    </source>
</evidence>
<proteinExistence type="inferred from homology"/>
<evidence type="ECO:0000256" key="9">
    <source>
        <dbReference type="ARBA" id="ARBA00022741"/>
    </source>
</evidence>
<keyword evidence="12" id="KW-1278">Translocase</keyword>
<keyword evidence="8 21" id="KW-0812">Transmembrane</keyword>
<evidence type="ECO:0000256" key="18">
    <source>
        <dbReference type="ARBA" id="ARBA00030649"/>
    </source>
</evidence>
<keyword evidence="14" id="KW-0406">Ion transport</keyword>
<evidence type="ECO:0000256" key="13">
    <source>
        <dbReference type="ARBA" id="ARBA00022989"/>
    </source>
</evidence>
<accession>A0A6C0SIT6</accession>
<gene>
    <name evidence="23" type="primary">atp8</name>
</gene>
<keyword evidence="15 23" id="KW-0496">Mitochondrion</keyword>
<comment type="subunit">
    <text evidence="4">F-type ATPases have 2 components, CF(1) - the catalytic core - and CF(0) - the membrane proton channel. CF(1) has five subunits: alpha(3), beta(3), gamma(1), delta(1), epsilon(1). CF(0) has three main subunits: a, b and c.</text>
</comment>
<dbReference type="EMBL" id="MK230942">
    <property type="protein sequence ID" value="QIA60203.1"/>
    <property type="molecule type" value="Genomic_DNA"/>
</dbReference>
<dbReference type="GO" id="GO:0045259">
    <property type="term" value="C:proton-transporting ATP synthase complex"/>
    <property type="evidence" value="ECO:0007669"/>
    <property type="project" value="UniProtKB-KW"/>
</dbReference>
<keyword evidence="11" id="KW-0067">ATP-binding</keyword>
<dbReference type="GO" id="GO:0031966">
    <property type="term" value="C:mitochondrial membrane"/>
    <property type="evidence" value="ECO:0007669"/>
    <property type="project" value="UniProtKB-SubCell"/>
</dbReference>
<evidence type="ECO:0000256" key="17">
    <source>
        <dbReference type="ARBA" id="ARBA00023310"/>
    </source>
</evidence>
<evidence type="ECO:0000259" key="22">
    <source>
        <dbReference type="Pfam" id="PF02326"/>
    </source>
</evidence>
<comment type="function">
    <text evidence="1">This is one of the chains of the nonenzymatic component (CF(0) subunit) of the mitochondrial ATPase complex.</text>
</comment>
<evidence type="ECO:0000256" key="16">
    <source>
        <dbReference type="ARBA" id="ARBA00023136"/>
    </source>
</evidence>
<dbReference type="InterPro" id="IPR003319">
    <property type="entry name" value="YMF19-like_N"/>
</dbReference>
<evidence type="ECO:0000256" key="6">
    <source>
        <dbReference type="ARBA" id="ARBA00022448"/>
    </source>
</evidence>
<evidence type="ECO:0000256" key="8">
    <source>
        <dbReference type="ARBA" id="ARBA00022692"/>
    </source>
</evidence>
<dbReference type="GO" id="GO:1902600">
    <property type="term" value="P:proton transmembrane transport"/>
    <property type="evidence" value="ECO:0007669"/>
    <property type="project" value="UniProtKB-KW"/>
</dbReference>
<dbReference type="GO" id="GO:0005524">
    <property type="term" value="F:ATP binding"/>
    <property type="evidence" value="ECO:0007669"/>
    <property type="project" value="UniProtKB-KW"/>
</dbReference>
<evidence type="ECO:0000256" key="4">
    <source>
        <dbReference type="ARBA" id="ARBA00011648"/>
    </source>
</evidence>
<keyword evidence="17" id="KW-0066">ATP synthesis</keyword>
<keyword evidence="7" id="KW-0138">CF(0)</keyword>
<dbReference type="InterPro" id="IPR044975">
    <property type="entry name" value="YMF19-like"/>
</dbReference>
<sequence>MPQLDQFTYLTQFVWLCVFYVTFYVLLYSDGLPKISRIIKPRKRLVSQEKVGAERSNDRVERDVVFRECFQASANYPYSSVSGASEWCGGMVQLANANKLQRMNKDYVCSSGEISVPQVIKKNALSTLSPSTYQTSLASRQTTALNKIYFLRGQKRTPAKIKNGPRRNKISWDVTKKSE</sequence>